<dbReference type="SUPFAM" id="SSF53756">
    <property type="entry name" value="UDP-Glycosyltransferase/glycogen phosphorylase"/>
    <property type="match status" value="1"/>
</dbReference>
<evidence type="ECO:0000259" key="1">
    <source>
        <dbReference type="Pfam" id="PF00534"/>
    </source>
</evidence>
<organism evidence="3 4">
    <name type="scientific">Candidatus Andeanibacterium colombiense</name>
    <dbReference type="NCBI Taxonomy" id="3121345"/>
    <lineage>
        <taxon>Bacteria</taxon>
        <taxon>Pseudomonadati</taxon>
        <taxon>Pseudomonadota</taxon>
        <taxon>Alphaproteobacteria</taxon>
        <taxon>Sphingomonadales</taxon>
        <taxon>Sphingomonadaceae</taxon>
        <taxon>Candidatus Andeanibacterium</taxon>
    </lineage>
</organism>
<dbReference type="Gene3D" id="3.40.50.2000">
    <property type="entry name" value="Glycogen Phosphorylase B"/>
    <property type="match status" value="2"/>
</dbReference>
<gene>
    <name evidence="3" type="ORF">P0Y56_04330</name>
</gene>
<dbReference type="Pfam" id="PF00534">
    <property type="entry name" value="Glycos_transf_1"/>
    <property type="match status" value="1"/>
</dbReference>
<name>A0AAJ5XAD0_9SPHN</name>
<evidence type="ECO:0000313" key="3">
    <source>
        <dbReference type="EMBL" id="WEK47526.1"/>
    </source>
</evidence>
<dbReference type="InterPro" id="IPR001296">
    <property type="entry name" value="Glyco_trans_1"/>
</dbReference>
<dbReference type="InterPro" id="IPR028098">
    <property type="entry name" value="Glyco_trans_4-like_N"/>
</dbReference>
<protein>
    <submittedName>
        <fullName evidence="3">Glycosyltransferase</fullName>
        <ecNumber evidence="3">2.4.-.-</ecNumber>
    </submittedName>
</protein>
<dbReference type="AlphaFoldDB" id="A0AAJ5XAD0"/>
<proteinExistence type="predicted"/>
<dbReference type="GO" id="GO:0016757">
    <property type="term" value="F:glycosyltransferase activity"/>
    <property type="evidence" value="ECO:0007669"/>
    <property type="project" value="UniProtKB-KW"/>
</dbReference>
<dbReference type="PANTHER" id="PTHR12526">
    <property type="entry name" value="GLYCOSYLTRANSFERASE"/>
    <property type="match status" value="1"/>
</dbReference>
<evidence type="ECO:0000259" key="2">
    <source>
        <dbReference type="Pfam" id="PF13439"/>
    </source>
</evidence>
<dbReference type="KEGG" id="acob:P0Y56_04330"/>
<accession>A0AAJ5XAD0</accession>
<reference evidence="3" key="1">
    <citation type="submission" date="2023-03" db="EMBL/GenBank/DDBJ databases">
        <title>Andean soil-derived lignocellulolytic bacterial consortium as a source of novel taxa and putative plastic-active enzymes.</title>
        <authorList>
            <person name="Diaz-Garcia L."/>
            <person name="Chuvochina M."/>
            <person name="Feuerriegel G."/>
            <person name="Bunk B."/>
            <person name="Sproer C."/>
            <person name="Streit W.R."/>
            <person name="Rodriguez L.M."/>
            <person name="Overmann J."/>
            <person name="Jimenez D.J."/>
        </authorList>
    </citation>
    <scope>NUCLEOTIDE SEQUENCE</scope>
    <source>
        <strain evidence="3">MAG 26</strain>
    </source>
</reference>
<dbReference type="Pfam" id="PF13439">
    <property type="entry name" value="Glyco_transf_4"/>
    <property type="match status" value="1"/>
</dbReference>
<keyword evidence="3" id="KW-0808">Transferase</keyword>
<sequence>MSAKRILHLQSSFDAGGKELRSVRLINAFGRDFTHDIVSAQPGAFAAAAHVSQDVSVAYPEKFPPLAGFPGLGRLKRLAEAMRGYDLILSYNWGAMDAVMAHTLYVAAFGLAPLIHHEDGFNADEAERLKPQRNLYRRLALGRSTGLVVPSRGLERIALEVWHQPRSRVHRIANGIATAGYAKQPLRDVLPNLVKRNDEFWLGTLAGLRAVKDLPAMVRAFASLPAEWQLVILGEGPERAAIEAEAIRLKVAHRVHLPGFAADPAKVVGLFDIFALSSKSEQFPISVVEAMAAGLPVVAPAVGDVAEMVAAENARFIVPPGDENALAQAFETLSADPAERRKIGRANREKARESYDEARMIARYRALYTAAIEGAASR</sequence>
<keyword evidence="3" id="KW-0328">Glycosyltransferase</keyword>
<dbReference type="Proteomes" id="UP001218362">
    <property type="component" value="Chromosome"/>
</dbReference>
<evidence type="ECO:0000313" key="4">
    <source>
        <dbReference type="Proteomes" id="UP001218362"/>
    </source>
</evidence>
<dbReference type="EC" id="2.4.-.-" evidence="3"/>
<feature type="domain" description="Glycosyltransferase subfamily 4-like N-terminal" evidence="2">
    <location>
        <begin position="16"/>
        <end position="178"/>
    </location>
</feature>
<dbReference type="EMBL" id="CP119316">
    <property type="protein sequence ID" value="WEK47526.1"/>
    <property type="molecule type" value="Genomic_DNA"/>
</dbReference>
<feature type="domain" description="Glycosyl transferase family 1" evidence="1">
    <location>
        <begin position="195"/>
        <end position="349"/>
    </location>
</feature>